<dbReference type="InterPro" id="IPR000792">
    <property type="entry name" value="Tscrpt_reg_LuxR_C"/>
</dbReference>
<keyword evidence="2" id="KW-0067">ATP-binding</keyword>
<dbReference type="Gene3D" id="1.25.40.10">
    <property type="entry name" value="Tetratricopeptide repeat domain"/>
    <property type="match status" value="1"/>
</dbReference>
<protein>
    <recommendedName>
        <fullName evidence="3">HTH luxR-type domain-containing protein</fullName>
    </recommendedName>
</protein>
<name>A0A7K0BUD0_9ACTN</name>
<dbReference type="AlphaFoldDB" id="A0A7K0BUD0"/>
<dbReference type="CDD" id="cd06170">
    <property type="entry name" value="LuxR_C_like"/>
    <property type="match status" value="1"/>
</dbReference>
<evidence type="ECO:0000256" key="2">
    <source>
        <dbReference type="ARBA" id="ARBA00022840"/>
    </source>
</evidence>
<dbReference type="GO" id="GO:0004016">
    <property type="term" value="F:adenylate cyclase activity"/>
    <property type="evidence" value="ECO:0007669"/>
    <property type="project" value="TreeGrafter"/>
</dbReference>
<dbReference type="InterPro" id="IPR036388">
    <property type="entry name" value="WH-like_DNA-bd_sf"/>
</dbReference>
<accession>A0A7K0BUD0</accession>
<gene>
    <name evidence="4" type="ORF">ACRB68_28720</name>
</gene>
<dbReference type="PANTHER" id="PTHR16305">
    <property type="entry name" value="TESTICULAR SOLUBLE ADENYLYL CYCLASE"/>
    <property type="match status" value="1"/>
</dbReference>
<dbReference type="SMART" id="SM00421">
    <property type="entry name" value="HTH_LUXR"/>
    <property type="match status" value="1"/>
</dbReference>
<evidence type="ECO:0000256" key="1">
    <source>
        <dbReference type="ARBA" id="ARBA00022741"/>
    </source>
</evidence>
<dbReference type="Pfam" id="PF00196">
    <property type="entry name" value="GerE"/>
    <property type="match status" value="1"/>
</dbReference>
<dbReference type="OrthoDB" id="134712at2"/>
<dbReference type="Proteomes" id="UP000487268">
    <property type="component" value="Unassembled WGS sequence"/>
</dbReference>
<dbReference type="Gene3D" id="1.10.10.10">
    <property type="entry name" value="Winged helix-like DNA-binding domain superfamily/Winged helix DNA-binding domain"/>
    <property type="match status" value="1"/>
</dbReference>
<dbReference type="PRINTS" id="PR00038">
    <property type="entry name" value="HTHLUXR"/>
</dbReference>
<dbReference type="InterPro" id="IPR003593">
    <property type="entry name" value="AAA+_ATPase"/>
</dbReference>
<dbReference type="InterPro" id="IPR016032">
    <property type="entry name" value="Sig_transdc_resp-reg_C-effctor"/>
</dbReference>
<dbReference type="PANTHER" id="PTHR16305:SF35">
    <property type="entry name" value="TRANSCRIPTIONAL ACTIVATOR DOMAIN"/>
    <property type="match status" value="1"/>
</dbReference>
<dbReference type="GO" id="GO:0005524">
    <property type="term" value="F:ATP binding"/>
    <property type="evidence" value="ECO:0007669"/>
    <property type="project" value="UniProtKB-KW"/>
</dbReference>
<organism evidence="4 5">
    <name type="scientific">Actinomadura macrotermitis</name>
    <dbReference type="NCBI Taxonomy" id="2585200"/>
    <lineage>
        <taxon>Bacteria</taxon>
        <taxon>Bacillati</taxon>
        <taxon>Actinomycetota</taxon>
        <taxon>Actinomycetes</taxon>
        <taxon>Streptosporangiales</taxon>
        <taxon>Thermomonosporaceae</taxon>
        <taxon>Actinomadura</taxon>
    </lineage>
</organism>
<evidence type="ECO:0000313" key="5">
    <source>
        <dbReference type="Proteomes" id="UP000487268"/>
    </source>
</evidence>
<dbReference type="PROSITE" id="PS00622">
    <property type="entry name" value="HTH_LUXR_1"/>
    <property type="match status" value="1"/>
</dbReference>
<comment type="caution">
    <text evidence="4">The sequence shown here is derived from an EMBL/GenBank/DDBJ whole genome shotgun (WGS) entry which is preliminary data.</text>
</comment>
<dbReference type="GO" id="GO:0006355">
    <property type="term" value="P:regulation of DNA-templated transcription"/>
    <property type="evidence" value="ECO:0007669"/>
    <property type="project" value="InterPro"/>
</dbReference>
<reference evidence="4 5" key="1">
    <citation type="submission" date="2019-10" db="EMBL/GenBank/DDBJ databases">
        <title>Actinomadura rubteroloni sp. nov. and Actinomadura macrotermitis sp. nov., isolated from the gut of fungus growing-termite Macrotermes natalensis.</title>
        <authorList>
            <person name="Benndorf R."/>
            <person name="Martin K."/>
            <person name="Kuefner M."/>
            <person name="De Beer W."/>
            <person name="Kaster A.-K."/>
            <person name="Vollmers J."/>
            <person name="Poulsen M."/>
            <person name="Beemelmanns C."/>
        </authorList>
    </citation>
    <scope>NUCLEOTIDE SEQUENCE [LARGE SCALE GENOMIC DNA]</scope>
    <source>
        <strain evidence="4 5">RB68</strain>
    </source>
</reference>
<dbReference type="SUPFAM" id="SSF52540">
    <property type="entry name" value="P-loop containing nucleoside triphosphate hydrolases"/>
    <property type="match status" value="1"/>
</dbReference>
<dbReference type="SUPFAM" id="SSF46894">
    <property type="entry name" value="C-terminal effector domain of the bipartite response regulators"/>
    <property type="match status" value="1"/>
</dbReference>
<dbReference type="InterPro" id="IPR027417">
    <property type="entry name" value="P-loop_NTPase"/>
</dbReference>
<evidence type="ECO:0000259" key="3">
    <source>
        <dbReference type="PROSITE" id="PS50043"/>
    </source>
</evidence>
<feature type="domain" description="HTH luxR-type" evidence="3">
    <location>
        <begin position="821"/>
        <end position="886"/>
    </location>
</feature>
<proteinExistence type="predicted"/>
<keyword evidence="5" id="KW-1185">Reference proteome</keyword>
<dbReference type="InterPro" id="IPR011990">
    <property type="entry name" value="TPR-like_helical_dom_sf"/>
</dbReference>
<dbReference type="GO" id="GO:0005737">
    <property type="term" value="C:cytoplasm"/>
    <property type="evidence" value="ECO:0007669"/>
    <property type="project" value="TreeGrafter"/>
</dbReference>
<keyword evidence="1" id="KW-0547">Nucleotide-binding</keyword>
<dbReference type="SUPFAM" id="SSF48452">
    <property type="entry name" value="TPR-like"/>
    <property type="match status" value="1"/>
</dbReference>
<dbReference type="PROSITE" id="PS50043">
    <property type="entry name" value="HTH_LUXR_2"/>
    <property type="match status" value="1"/>
</dbReference>
<sequence>MFVGRERELAFLEERLAEALAGEGGVVLVEGDAGAGKTALAHVLGRRARAGGVRTAWGTCLEGEGAAPYRPWAQIVRTLRLPGLDLAGGSRPRLFDQVAEAVRDAAGSGLLLVLDDLHWADPSSLALLRVVAAEAADMPLLLVGLYRGPEPPELRAVLRERACSHIALGGLSPGEVGRLAAWTLGRDLDERALAGLRDRSGGNPLFVLELLKLIRVTGRAGGGLPQGVREVIEERTGRLGAPAARALRQAAVLGREFSPELFGAVTGEPPEVLDEAVAAGLVRLDDDGAIRFAHALVQEALYARLGADERSRLHTLAARALQDGPIESLAHHLRQAGERERALEATLEAARQAAARLAYEHAAVQYRAALTLPGAAPRRAGLLVELARCEFRSGDVEEAWRHCRQAADLSRAAGDARTVADAATVPRGIQHFSPLAAQVHTLCREALDLLGDADPVRRARLLAQLAITADPWATSGGSDLGEQALATAEGTGDAEAQLLALQARHTELANRRHVHERLALGERAIRLGPPECALWGHSWRLDAFAELGRRVEFDAELAAFTHLVERSGEPLWRWHRTLTLAGLAHLEGRFAEGRARTAEALTIGRRCGHEGAEFIDLVFVAHDAVLTGEGLAEVEPRVRRFTEQGPYFARAWLALVLAHLGRRDEASRIWHELAPHLTEVPEHTNEWLIIAVGNAELLALLGETTGAPALYATLLPFAGGQVKAPSATPWGGPVSLSLGRLALLLEDWPAAETHLRNALAESRAIGSPPYQALTHLELAVLGLRRRAPGDLRAAAAHREHAHQEAERLGMPSLAARAGALRGADGSPLSNREAQVAALIAEGFTNRQIATRLHLSERTVENHISHILDKLGVNNRAHIAAWHSSQGA</sequence>
<dbReference type="Pfam" id="PF13191">
    <property type="entry name" value="AAA_16"/>
    <property type="match status" value="1"/>
</dbReference>
<evidence type="ECO:0000313" key="4">
    <source>
        <dbReference type="EMBL" id="MQY04810.1"/>
    </source>
</evidence>
<dbReference type="GO" id="GO:0003677">
    <property type="term" value="F:DNA binding"/>
    <property type="evidence" value="ECO:0007669"/>
    <property type="project" value="InterPro"/>
</dbReference>
<dbReference type="InterPro" id="IPR041664">
    <property type="entry name" value="AAA_16"/>
</dbReference>
<dbReference type="Gene3D" id="3.40.50.300">
    <property type="entry name" value="P-loop containing nucleotide triphosphate hydrolases"/>
    <property type="match status" value="1"/>
</dbReference>
<dbReference type="EMBL" id="WEGH01000002">
    <property type="protein sequence ID" value="MQY04810.1"/>
    <property type="molecule type" value="Genomic_DNA"/>
</dbReference>
<dbReference type="SMART" id="SM00382">
    <property type="entry name" value="AAA"/>
    <property type="match status" value="1"/>
</dbReference>